<organism evidence="1">
    <name type="scientific">Trichophyton rubrum CBS 288.86</name>
    <dbReference type="NCBI Taxonomy" id="1215330"/>
    <lineage>
        <taxon>Eukaryota</taxon>
        <taxon>Fungi</taxon>
        <taxon>Dikarya</taxon>
        <taxon>Ascomycota</taxon>
        <taxon>Pezizomycotina</taxon>
        <taxon>Eurotiomycetes</taxon>
        <taxon>Eurotiomycetidae</taxon>
        <taxon>Onygenales</taxon>
        <taxon>Arthrodermataceae</taxon>
        <taxon>Trichophyton</taxon>
    </lineage>
</organism>
<protein>
    <submittedName>
        <fullName evidence="1">Uncharacterized protein</fullName>
    </submittedName>
</protein>
<proteinExistence type="predicted"/>
<dbReference type="EMBL" id="KK207940">
    <property type="protein sequence ID" value="EZF47763.1"/>
    <property type="molecule type" value="Genomic_DNA"/>
</dbReference>
<reference evidence="1" key="1">
    <citation type="submission" date="2014-02" db="EMBL/GenBank/DDBJ databases">
        <title>The Genome Sequence of Trichophyton rubrum (morphotype fischeri) CBS 288.86.</title>
        <authorList>
            <consortium name="The Broad Institute Genomics Platform"/>
            <person name="Cuomo C.A."/>
            <person name="White T.C."/>
            <person name="Graser Y."/>
            <person name="Martinez-Rossi N."/>
            <person name="Heitman J."/>
            <person name="Young S.K."/>
            <person name="Zeng Q."/>
            <person name="Gargeya S."/>
            <person name="Abouelleil A."/>
            <person name="Alvarado L."/>
            <person name="Chapman S.B."/>
            <person name="Gainer-Dewar J."/>
            <person name="Goldberg J."/>
            <person name="Griggs A."/>
            <person name="Gujja S."/>
            <person name="Hansen M."/>
            <person name="Howarth C."/>
            <person name="Imamovic A."/>
            <person name="Larimer J."/>
            <person name="Martinez D."/>
            <person name="Murphy C."/>
            <person name="Pearson M.D."/>
            <person name="Persinoti G."/>
            <person name="Poon T."/>
            <person name="Priest M."/>
            <person name="Roberts A.D."/>
            <person name="Saif S."/>
            <person name="Shea T.D."/>
            <person name="Sykes S.N."/>
            <person name="Wortman J."/>
            <person name="Nusbaum C."/>
            <person name="Birren B."/>
        </authorList>
    </citation>
    <scope>NUCLEOTIDE SEQUENCE [LARGE SCALE GENOMIC DNA]</scope>
    <source>
        <strain evidence="1">CBS 288.86</strain>
    </source>
</reference>
<dbReference type="EMBL" id="KK207940">
    <property type="protein sequence ID" value="EZF47764.1"/>
    <property type="molecule type" value="Genomic_DNA"/>
</dbReference>
<dbReference type="AlphaFoldDB" id="A0A022VPA6"/>
<dbReference type="HOGENOM" id="CLU_1994244_0_0_1"/>
<dbReference type="Proteomes" id="UP000023758">
    <property type="component" value="Unassembled WGS sequence"/>
</dbReference>
<sequence length="125" mass="13513">MSPPVMLRGSLGVGHQQDTTSCSCTARQSLGRRKIALWVTYGCLGMTGGTRTRIQLEDRAMIPLTAEEDMVEQTPILVCYSPPFPPSLHISCAHADKPWPPGMQISTPCLLVGALNACISCYPHS</sequence>
<evidence type="ECO:0000313" key="1">
    <source>
        <dbReference type="EMBL" id="EZF47764.1"/>
    </source>
</evidence>
<name>A0A022VPA6_TRIRU</name>
<accession>A0A022VPA6</accession>
<gene>
    <name evidence="1" type="ORF">H103_08501</name>
</gene>